<evidence type="ECO:0000259" key="9">
    <source>
        <dbReference type="SMART" id="SM00650"/>
    </source>
</evidence>
<dbReference type="FunFam" id="1.10.8.100:FF:000001">
    <property type="entry name" value="Ribosomal RNA small subunit methyltransferase A"/>
    <property type="match status" value="1"/>
</dbReference>
<evidence type="ECO:0000256" key="3">
    <source>
        <dbReference type="ARBA" id="ARBA00022603"/>
    </source>
</evidence>
<dbReference type="GO" id="GO:0005829">
    <property type="term" value="C:cytosol"/>
    <property type="evidence" value="ECO:0007669"/>
    <property type="project" value="TreeGrafter"/>
</dbReference>
<dbReference type="Proteomes" id="UP000294155">
    <property type="component" value="Unassembled WGS sequence"/>
</dbReference>
<evidence type="ECO:0000256" key="6">
    <source>
        <dbReference type="ARBA" id="ARBA00022884"/>
    </source>
</evidence>
<keyword evidence="5 7" id="KW-0949">S-adenosyl-L-methionine</keyword>
<organism evidence="10 11">
    <name type="scientific">Hymenobacter persicinus</name>
    <dbReference type="NCBI Taxonomy" id="2025506"/>
    <lineage>
        <taxon>Bacteria</taxon>
        <taxon>Pseudomonadati</taxon>
        <taxon>Bacteroidota</taxon>
        <taxon>Cytophagia</taxon>
        <taxon>Cytophagales</taxon>
        <taxon>Hymenobacteraceae</taxon>
        <taxon>Hymenobacter</taxon>
    </lineage>
</organism>
<dbReference type="NCBIfam" id="TIGR00755">
    <property type="entry name" value="ksgA"/>
    <property type="match status" value="1"/>
</dbReference>
<feature type="binding site" evidence="7 8">
    <location>
        <position position="63"/>
    </location>
    <ligand>
        <name>S-adenosyl-L-methionine</name>
        <dbReference type="ChEBI" id="CHEBI:59789"/>
    </ligand>
</feature>
<evidence type="ECO:0000256" key="2">
    <source>
        <dbReference type="ARBA" id="ARBA00022552"/>
    </source>
</evidence>
<evidence type="ECO:0000313" key="11">
    <source>
        <dbReference type="Proteomes" id="UP000294155"/>
    </source>
</evidence>
<keyword evidence="4 7" id="KW-0808">Transferase</keyword>
<feature type="domain" description="Ribosomal RNA adenine methylase transferase N-terminal" evidence="9">
    <location>
        <begin position="20"/>
        <end position="192"/>
    </location>
</feature>
<name>A0A4Q5L919_9BACT</name>
<comment type="catalytic activity">
    <reaction evidence="7">
        <text>adenosine(1518)/adenosine(1519) in 16S rRNA + 4 S-adenosyl-L-methionine = N(6)-dimethyladenosine(1518)/N(6)-dimethyladenosine(1519) in 16S rRNA + 4 S-adenosyl-L-homocysteine + 4 H(+)</text>
        <dbReference type="Rhea" id="RHEA:19609"/>
        <dbReference type="Rhea" id="RHEA-COMP:10232"/>
        <dbReference type="Rhea" id="RHEA-COMP:10233"/>
        <dbReference type="ChEBI" id="CHEBI:15378"/>
        <dbReference type="ChEBI" id="CHEBI:57856"/>
        <dbReference type="ChEBI" id="CHEBI:59789"/>
        <dbReference type="ChEBI" id="CHEBI:74411"/>
        <dbReference type="ChEBI" id="CHEBI:74493"/>
        <dbReference type="EC" id="2.1.1.182"/>
    </reaction>
</comment>
<dbReference type="HAMAP" id="MF_00607">
    <property type="entry name" value="16SrRNA_methyltr_A"/>
    <property type="match status" value="1"/>
</dbReference>
<feature type="binding site" evidence="7 8">
    <location>
        <position position="13"/>
    </location>
    <ligand>
        <name>S-adenosyl-L-methionine</name>
        <dbReference type="ChEBI" id="CHEBI:59789"/>
    </ligand>
</feature>
<dbReference type="EC" id="2.1.1.182" evidence="7"/>
<protein>
    <recommendedName>
        <fullName evidence="7">Ribosomal RNA small subunit methyltransferase A</fullName>
        <ecNumber evidence="7">2.1.1.182</ecNumber>
    </recommendedName>
    <alternativeName>
        <fullName evidence="7">16S rRNA (adenine(1518)-N(6)/adenine(1519)-N(6))-dimethyltransferase</fullName>
    </alternativeName>
    <alternativeName>
        <fullName evidence="7">16S rRNA dimethyladenosine transferase</fullName>
    </alternativeName>
    <alternativeName>
        <fullName evidence="7">16S rRNA dimethylase</fullName>
    </alternativeName>
    <alternativeName>
        <fullName evidence="7">S-adenosylmethionine-6-N', N'-adenosyl(rRNA) dimethyltransferase</fullName>
    </alternativeName>
</protein>
<dbReference type="SMART" id="SM00650">
    <property type="entry name" value="rADc"/>
    <property type="match status" value="1"/>
</dbReference>
<sequence>MDHVSPKKHLGQHFLAEPDIARRIVEALRLPDGVTQVLEIGPGMGVLTGDLLQHPEYTTTVIEIDRESVAYLERNFPDLHGRILSADFLKQDLGQLFNNEPLSIIGNFPYNISTQIFFKVLDHRQQVREVVGMLQKEVAERMAEGPGSKVYGILSVLLQAYYTVELLFLVPPHVFIPPPKVQSAVLRLRRNDTEKLDCDEKLFFKVVKQAFATRRKTLRNAVKPFGMSAEVTTDPIFNKRAEQLGVADFVWLTNYVEKHRAGGTADFEPVVDEPQE</sequence>
<dbReference type="InterPro" id="IPR011530">
    <property type="entry name" value="rRNA_adenine_dimethylase"/>
</dbReference>
<dbReference type="InterPro" id="IPR020598">
    <property type="entry name" value="rRNA_Ade_methylase_Trfase_N"/>
</dbReference>
<feature type="binding site" evidence="7 8">
    <location>
        <position position="87"/>
    </location>
    <ligand>
        <name>S-adenosyl-L-methionine</name>
        <dbReference type="ChEBI" id="CHEBI:59789"/>
    </ligand>
</feature>
<evidence type="ECO:0000256" key="5">
    <source>
        <dbReference type="ARBA" id="ARBA00022691"/>
    </source>
</evidence>
<keyword evidence="2 7" id="KW-0698">rRNA processing</keyword>
<proteinExistence type="inferred from homology"/>
<dbReference type="RefSeq" id="WP_129922865.1">
    <property type="nucleotide sequence ID" value="NZ_SEWE01000059.1"/>
</dbReference>
<dbReference type="InterPro" id="IPR029063">
    <property type="entry name" value="SAM-dependent_MTases_sf"/>
</dbReference>
<comment type="similarity">
    <text evidence="7">Belongs to the class I-like SAM-binding methyltransferase superfamily. rRNA adenine N(6)-methyltransferase family. RsmA subfamily.</text>
</comment>
<dbReference type="AlphaFoldDB" id="A0A4Q5L919"/>
<dbReference type="Gene3D" id="1.10.8.100">
    <property type="entry name" value="Ribosomal RNA adenine dimethylase-like, domain 2"/>
    <property type="match status" value="1"/>
</dbReference>
<keyword evidence="1 7" id="KW-0963">Cytoplasm</keyword>
<dbReference type="PROSITE" id="PS51689">
    <property type="entry name" value="SAM_RNA_A_N6_MT"/>
    <property type="match status" value="1"/>
</dbReference>
<dbReference type="PANTHER" id="PTHR11727:SF7">
    <property type="entry name" value="DIMETHYLADENOSINE TRANSFERASE-RELATED"/>
    <property type="match status" value="1"/>
</dbReference>
<comment type="function">
    <text evidence="7">Specifically dimethylates two adjacent adenosines (A1518 and A1519) in the loop of a conserved hairpin near the 3'-end of 16S rRNA in the 30S particle. May play a critical role in biogenesis of 30S subunits.</text>
</comment>
<dbReference type="Gene3D" id="3.40.50.150">
    <property type="entry name" value="Vaccinia Virus protein VP39"/>
    <property type="match status" value="1"/>
</dbReference>
<dbReference type="SUPFAM" id="SSF53335">
    <property type="entry name" value="S-adenosyl-L-methionine-dependent methyltransferases"/>
    <property type="match status" value="1"/>
</dbReference>
<dbReference type="CDD" id="cd02440">
    <property type="entry name" value="AdoMet_MTases"/>
    <property type="match status" value="1"/>
</dbReference>
<feature type="binding site" evidence="7 8">
    <location>
        <position position="15"/>
    </location>
    <ligand>
        <name>S-adenosyl-L-methionine</name>
        <dbReference type="ChEBI" id="CHEBI:59789"/>
    </ligand>
</feature>
<evidence type="ECO:0000313" key="10">
    <source>
        <dbReference type="EMBL" id="RYU76105.1"/>
    </source>
</evidence>
<comment type="subcellular location">
    <subcellularLocation>
        <location evidence="7">Cytoplasm</location>
    </subcellularLocation>
</comment>
<keyword evidence="11" id="KW-1185">Reference proteome</keyword>
<dbReference type="GO" id="GO:0003723">
    <property type="term" value="F:RNA binding"/>
    <property type="evidence" value="ECO:0007669"/>
    <property type="project" value="UniProtKB-UniRule"/>
</dbReference>
<evidence type="ECO:0000256" key="4">
    <source>
        <dbReference type="ARBA" id="ARBA00022679"/>
    </source>
</evidence>
<gene>
    <name evidence="7 10" type="primary">rsmA</name>
    <name evidence="7" type="synonym">ksgA</name>
    <name evidence="10" type="ORF">EWM57_18860</name>
</gene>
<feature type="binding site" evidence="7 8">
    <location>
        <position position="107"/>
    </location>
    <ligand>
        <name>S-adenosyl-L-methionine</name>
        <dbReference type="ChEBI" id="CHEBI:59789"/>
    </ligand>
</feature>
<dbReference type="GO" id="GO:0052908">
    <property type="term" value="F:16S rRNA (adenine(1518)-N(6)/adenine(1519)-N(6))-dimethyltransferase activity"/>
    <property type="evidence" value="ECO:0007669"/>
    <property type="project" value="UniProtKB-EC"/>
</dbReference>
<dbReference type="OrthoDB" id="9814755at2"/>
<reference evidence="10 11" key="1">
    <citation type="submission" date="2019-02" db="EMBL/GenBank/DDBJ databases">
        <title>Bacterial novel species isolated from soil.</title>
        <authorList>
            <person name="Jung H.-Y."/>
        </authorList>
    </citation>
    <scope>NUCLEOTIDE SEQUENCE [LARGE SCALE GENOMIC DNA]</scope>
    <source>
        <strain evidence="10 11">1-3-3-3</strain>
    </source>
</reference>
<dbReference type="InterPro" id="IPR023165">
    <property type="entry name" value="rRNA_Ade_diMease-like_C"/>
</dbReference>
<comment type="caution">
    <text evidence="10">The sequence shown here is derived from an EMBL/GenBank/DDBJ whole genome shotgun (WGS) entry which is preliminary data.</text>
</comment>
<feature type="binding site" evidence="7 8">
    <location>
        <position position="41"/>
    </location>
    <ligand>
        <name>S-adenosyl-L-methionine</name>
        <dbReference type="ChEBI" id="CHEBI:59789"/>
    </ligand>
</feature>
<evidence type="ECO:0000256" key="7">
    <source>
        <dbReference type="HAMAP-Rule" id="MF_00607"/>
    </source>
</evidence>
<evidence type="ECO:0000256" key="1">
    <source>
        <dbReference type="ARBA" id="ARBA00022490"/>
    </source>
</evidence>
<keyword evidence="3 7" id="KW-0489">Methyltransferase</keyword>
<accession>A0A4Q5L919</accession>
<dbReference type="Pfam" id="PF00398">
    <property type="entry name" value="RrnaAD"/>
    <property type="match status" value="1"/>
</dbReference>
<keyword evidence="6 7" id="KW-0694">RNA-binding</keyword>
<evidence type="ECO:0000256" key="8">
    <source>
        <dbReference type="PROSITE-ProRule" id="PRU01026"/>
    </source>
</evidence>
<dbReference type="PANTHER" id="PTHR11727">
    <property type="entry name" value="DIMETHYLADENOSINE TRANSFERASE"/>
    <property type="match status" value="1"/>
</dbReference>
<dbReference type="InterPro" id="IPR001737">
    <property type="entry name" value="KsgA/Erm"/>
</dbReference>
<dbReference type="EMBL" id="SEWE01000059">
    <property type="protein sequence ID" value="RYU76105.1"/>
    <property type="molecule type" value="Genomic_DNA"/>
</dbReference>